<dbReference type="AlphaFoldDB" id="A0A1I7WWS7"/>
<proteinExistence type="predicted"/>
<protein>
    <submittedName>
        <fullName evidence="2">Zn_dep_PLPC domain-containing protein</fullName>
    </submittedName>
</protein>
<dbReference type="Proteomes" id="UP000095283">
    <property type="component" value="Unplaced"/>
</dbReference>
<sequence length="89" mass="10413">MAFAASYFTKDENKANNIRNRQYTAFKHILLDFVSHFFYGALEIFDGVTFGVPRITSMYEDHPKLLRHVLHLNCELKGHCSLRKSLSYQ</sequence>
<keyword evidence="1" id="KW-1185">Reference proteome</keyword>
<name>A0A1I7WWS7_HETBA</name>
<accession>A0A1I7WWS7</accession>
<evidence type="ECO:0000313" key="1">
    <source>
        <dbReference type="Proteomes" id="UP000095283"/>
    </source>
</evidence>
<dbReference type="WBParaSite" id="Hba_09611">
    <property type="protein sequence ID" value="Hba_09611"/>
    <property type="gene ID" value="Hba_09611"/>
</dbReference>
<evidence type="ECO:0000313" key="2">
    <source>
        <dbReference type="WBParaSite" id="Hba_09611"/>
    </source>
</evidence>
<organism evidence="1 2">
    <name type="scientific">Heterorhabditis bacteriophora</name>
    <name type="common">Entomopathogenic nematode worm</name>
    <dbReference type="NCBI Taxonomy" id="37862"/>
    <lineage>
        <taxon>Eukaryota</taxon>
        <taxon>Metazoa</taxon>
        <taxon>Ecdysozoa</taxon>
        <taxon>Nematoda</taxon>
        <taxon>Chromadorea</taxon>
        <taxon>Rhabditida</taxon>
        <taxon>Rhabditina</taxon>
        <taxon>Rhabditomorpha</taxon>
        <taxon>Strongyloidea</taxon>
        <taxon>Heterorhabditidae</taxon>
        <taxon>Heterorhabditis</taxon>
    </lineage>
</organism>
<reference evidence="2" key="1">
    <citation type="submission" date="2016-11" db="UniProtKB">
        <authorList>
            <consortium name="WormBaseParasite"/>
        </authorList>
    </citation>
    <scope>IDENTIFICATION</scope>
</reference>